<proteinExistence type="predicted"/>
<organism evidence="1 2">
    <name type="scientific">Georgenia daeguensis</name>
    <dbReference type="NCBI Taxonomy" id="908355"/>
    <lineage>
        <taxon>Bacteria</taxon>
        <taxon>Bacillati</taxon>
        <taxon>Actinomycetota</taxon>
        <taxon>Actinomycetes</taxon>
        <taxon>Micrococcales</taxon>
        <taxon>Bogoriellaceae</taxon>
        <taxon>Georgenia</taxon>
    </lineage>
</organism>
<evidence type="ECO:0000313" key="2">
    <source>
        <dbReference type="Proteomes" id="UP001499841"/>
    </source>
</evidence>
<comment type="caution">
    <text evidence="1">The sequence shown here is derived from an EMBL/GenBank/DDBJ whole genome shotgun (WGS) entry which is preliminary data.</text>
</comment>
<accession>A0ABP6UNZ9</accession>
<evidence type="ECO:0000313" key="1">
    <source>
        <dbReference type="EMBL" id="GAA3514662.1"/>
    </source>
</evidence>
<dbReference type="Proteomes" id="UP001499841">
    <property type="component" value="Unassembled WGS sequence"/>
</dbReference>
<name>A0ABP6UNZ9_9MICO</name>
<reference evidence="2" key="1">
    <citation type="journal article" date="2019" name="Int. J. Syst. Evol. Microbiol.">
        <title>The Global Catalogue of Microorganisms (GCM) 10K type strain sequencing project: providing services to taxonomists for standard genome sequencing and annotation.</title>
        <authorList>
            <consortium name="The Broad Institute Genomics Platform"/>
            <consortium name="The Broad Institute Genome Sequencing Center for Infectious Disease"/>
            <person name="Wu L."/>
            <person name="Ma J."/>
        </authorList>
    </citation>
    <scope>NUCLEOTIDE SEQUENCE [LARGE SCALE GENOMIC DNA]</scope>
    <source>
        <strain evidence="2">JCM 17459</strain>
    </source>
</reference>
<sequence length="192" mass="20643">MYLDMTDSAKTYFDNVDISLYGLLDPVTRLEGLDIEIEIDPRQYPSVPAIVGEIRKALAAGGVHDCVVIERRRTEFDWGASGVGEAIVVGIATAYLADAIKAVVERLVTHRGGDGVMSEAEAEQHVRQRLAVRYDLDATQLELVTVATSGGSVEVTLAHPDGAPVYRATVVGSGIGARATRLERIARPDRGL</sequence>
<dbReference type="EMBL" id="BAABBA010000061">
    <property type="protein sequence ID" value="GAA3514662.1"/>
    <property type="molecule type" value="Genomic_DNA"/>
</dbReference>
<protein>
    <submittedName>
        <fullName evidence="1">Uncharacterized protein</fullName>
    </submittedName>
</protein>
<keyword evidence="2" id="KW-1185">Reference proteome</keyword>
<gene>
    <name evidence="1" type="ORF">GCM10022262_42490</name>
</gene>